<dbReference type="EMBL" id="MTKT01003937">
    <property type="protein sequence ID" value="OWM74028.1"/>
    <property type="molecule type" value="Genomic_DNA"/>
</dbReference>
<dbReference type="PANTHER" id="PTHR28595:SF1">
    <property type="entry name" value="LARGE RIBOSOMAL SUBUNIT PROTEIN ML54"/>
    <property type="match status" value="1"/>
</dbReference>
<evidence type="ECO:0000256" key="2">
    <source>
        <dbReference type="ARBA" id="ARBA00022946"/>
    </source>
</evidence>
<evidence type="ECO:0000256" key="3">
    <source>
        <dbReference type="ARBA" id="ARBA00022980"/>
    </source>
</evidence>
<dbReference type="GO" id="GO:0003735">
    <property type="term" value="F:structural constituent of ribosome"/>
    <property type="evidence" value="ECO:0007669"/>
    <property type="project" value="TreeGrafter"/>
</dbReference>
<comment type="subcellular location">
    <subcellularLocation>
        <location evidence="1">Mitochondrion</location>
    </subcellularLocation>
</comment>
<dbReference type="InterPro" id="IPR013870">
    <property type="entry name" value="Ribosomal_mL54"/>
</dbReference>
<dbReference type="AlphaFoldDB" id="A0A218WNG6"/>
<evidence type="ECO:0000256" key="8">
    <source>
        <dbReference type="SAM" id="MobiDB-lite"/>
    </source>
</evidence>
<keyword evidence="3" id="KW-0689">Ribosomal protein</keyword>
<evidence type="ECO:0000313" key="10">
    <source>
        <dbReference type="Proteomes" id="UP000197138"/>
    </source>
</evidence>
<dbReference type="Proteomes" id="UP000197138">
    <property type="component" value="Unassembled WGS sequence"/>
</dbReference>
<sequence>MSRELVGCSKRFGCLKKKMKSVGLYEGYINSGFKLGFEDAIVGPIFCSNSTEALPAGNILGWCSSPLCCAAPFLLSFDSAAHRSRRRRNLRRQVGVRSATQGFNMAMNQINLLRSSISNKEAVGILFRRNFAAGGGKAKKGSKGGGAGDAPKASSLSKEVKATTVVGANILKEGADPKILPDSEYPDWLWHLLDKRPALSELRRKNIETLPYEDLKRFVKLDNRARIKENNSVKAKN</sequence>
<evidence type="ECO:0000256" key="6">
    <source>
        <dbReference type="ARBA" id="ARBA00033752"/>
    </source>
</evidence>
<evidence type="ECO:0000256" key="4">
    <source>
        <dbReference type="ARBA" id="ARBA00023128"/>
    </source>
</evidence>
<keyword evidence="5" id="KW-0687">Ribonucleoprotein</keyword>
<comment type="similarity">
    <text evidence="6">Belongs to the mitochondrion-specific ribosomal protein mL54 family.</text>
</comment>
<name>A0A218WNG6_PUNGR</name>
<accession>A0A218WNG6</accession>
<gene>
    <name evidence="9" type="ORF">CDL15_Pgr022299</name>
</gene>
<comment type="caution">
    <text evidence="9">The sequence shown here is derived from an EMBL/GenBank/DDBJ whole genome shotgun (WGS) entry which is preliminary data.</text>
</comment>
<dbReference type="Pfam" id="PF08561">
    <property type="entry name" value="Ribosomal_L37"/>
    <property type="match status" value="1"/>
</dbReference>
<keyword evidence="4" id="KW-0496">Mitochondrion</keyword>
<evidence type="ECO:0000256" key="7">
    <source>
        <dbReference type="ARBA" id="ARBA00035179"/>
    </source>
</evidence>
<keyword evidence="2" id="KW-0809">Transit peptide</keyword>
<evidence type="ECO:0000256" key="1">
    <source>
        <dbReference type="ARBA" id="ARBA00004173"/>
    </source>
</evidence>
<protein>
    <recommendedName>
        <fullName evidence="7">Large ribosomal subunit protein mL54</fullName>
    </recommendedName>
</protein>
<reference evidence="10" key="1">
    <citation type="journal article" date="2017" name="Plant J.">
        <title>The pomegranate (Punica granatum L.) genome and the genomics of punicalagin biosynthesis.</title>
        <authorList>
            <person name="Qin G."/>
            <person name="Xu C."/>
            <person name="Ming R."/>
            <person name="Tang H."/>
            <person name="Guyot R."/>
            <person name="Kramer E.M."/>
            <person name="Hu Y."/>
            <person name="Yi X."/>
            <person name="Qi Y."/>
            <person name="Xu X."/>
            <person name="Gao Z."/>
            <person name="Pan H."/>
            <person name="Jian J."/>
            <person name="Tian Y."/>
            <person name="Yue Z."/>
            <person name="Xu Y."/>
        </authorList>
    </citation>
    <scope>NUCLEOTIDE SEQUENCE [LARGE SCALE GENOMIC DNA]</scope>
    <source>
        <strain evidence="10">cv. Dabenzi</strain>
    </source>
</reference>
<evidence type="ECO:0000256" key="5">
    <source>
        <dbReference type="ARBA" id="ARBA00023274"/>
    </source>
</evidence>
<proteinExistence type="inferred from homology"/>
<organism evidence="9 10">
    <name type="scientific">Punica granatum</name>
    <name type="common">Pomegranate</name>
    <dbReference type="NCBI Taxonomy" id="22663"/>
    <lineage>
        <taxon>Eukaryota</taxon>
        <taxon>Viridiplantae</taxon>
        <taxon>Streptophyta</taxon>
        <taxon>Embryophyta</taxon>
        <taxon>Tracheophyta</taxon>
        <taxon>Spermatophyta</taxon>
        <taxon>Magnoliopsida</taxon>
        <taxon>eudicotyledons</taxon>
        <taxon>Gunneridae</taxon>
        <taxon>Pentapetalae</taxon>
        <taxon>rosids</taxon>
        <taxon>malvids</taxon>
        <taxon>Myrtales</taxon>
        <taxon>Lythraceae</taxon>
        <taxon>Punica</taxon>
    </lineage>
</organism>
<feature type="region of interest" description="Disordered" evidence="8">
    <location>
        <begin position="134"/>
        <end position="154"/>
    </location>
</feature>
<evidence type="ECO:0000313" key="9">
    <source>
        <dbReference type="EMBL" id="OWM74028.1"/>
    </source>
</evidence>
<dbReference type="PANTHER" id="PTHR28595">
    <property type="entry name" value="39S RIBOSOMAL PROTEIN L54, MITOCHONDRIAL"/>
    <property type="match status" value="1"/>
</dbReference>
<dbReference type="GO" id="GO:0005762">
    <property type="term" value="C:mitochondrial large ribosomal subunit"/>
    <property type="evidence" value="ECO:0007669"/>
    <property type="project" value="TreeGrafter"/>
</dbReference>